<sequence>MISVQMNDAAADSVGTFVPVGGGGLLDGLVPGLRERAQAGVVRCGEVVVFADQVERAARPLGKSVDLTQREVDASRFHLDDVVPVDKGLRDELGVPVISEGDQRRILVQGLMLALCIARCGHSLSEPMALRCIVGVNSTGGTFRFHRVRPGEQWHSADLDGYDEEKVAVVETILGDR</sequence>
<evidence type="ECO:0000313" key="2">
    <source>
        <dbReference type="Proteomes" id="UP001595844"/>
    </source>
</evidence>
<evidence type="ECO:0000313" key="1">
    <source>
        <dbReference type="EMBL" id="MFC4374978.1"/>
    </source>
</evidence>
<keyword evidence="2" id="KW-1185">Reference proteome</keyword>
<dbReference type="Proteomes" id="UP001595844">
    <property type="component" value="Unassembled WGS sequence"/>
</dbReference>
<gene>
    <name evidence="1" type="ORF">ACFO5K_12810</name>
</gene>
<organism evidence="1 2">
    <name type="scientific">Nocardia halotolerans</name>
    <dbReference type="NCBI Taxonomy" id="1755878"/>
    <lineage>
        <taxon>Bacteria</taxon>
        <taxon>Bacillati</taxon>
        <taxon>Actinomycetota</taxon>
        <taxon>Actinomycetes</taxon>
        <taxon>Mycobacteriales</taxon>
        <taxon>Nocardiaceae</taxon>
        <taxon>Nocardia</taxon>
    </lineage>
</organism>
<accession>A0ABV8VHZ9</accession>
<proteinExistence type="predicted"/>
<dbReference type="RefSeq" id="WP_378560903.1">
    <property type="nucleotide sequence ID" value="NZ_JBHSDL010000014.1"/>
</dbReference>
<name>A0ABV8VHZ9_9NOCA</name>
<dbReference type="EMBL" id="JBHSDL010000014">
    <property type="protein sequence ID" value="MFC4374978.1"/>
    <property type="molecule type" value="Genomic_DNA"/>
</dbReference>
<protein>
    <submittedName>
        <fullName evidence="1">Uncharacterized protein</fullName>
    </submittedName>
</protein>
<comment type="caution">
    <text evidence="1">The sequence shown here is derived from an EMBL/GenBank/DDBJ whole genome shotgun (WGS) entry which is preliminary data.</text>
</comment>
<reference evidence="2" key="1">
    <citation type="journal article" date="2019" name="Int. J. Syst. Evol. Microbiol.">
        <title>The Global Catalogue of Microorganisms (GCM) 10K type strain sequencing project: providing services to taxonomists for standard genome sequencing and annotation.</title>
        <authorList>
            <consortium name="The Broad Institute Genomics Platform"/>
            <consortium name="The Broad Institute Genome Sequencing Center for Infectious Disease"/>
            <person name="Wu L."/>
            <person name="Ma J."/>
        </authorList>
    </citation>
    <scope>NUCLEOTIDE SEQUENCE [LARGE SCALE GENOMIC DNA]</scope>
    <source>
        <strain evidence="2">IBRC-M 10490</strain>
    </source>
</reference>